<dbReference type="RefSeq" id="WP_147254258.1">
    <property type="nucleotide sequence ID" value="NZ_VIWU01000001.1"/>
</dbReference>
<sequence length="285" mass="30789">MKLVRFGEPGRERPGVLHEDSIVDVSGRIRDFDPRFFGEGGIAHLEAVLGDVDALPRVDPASVRIGPPIGRPGKIVCIGLNYADHAEEAGFPVPTEPTVFFKAPNTIVGPYDQVRIPRGGDRTDWEVELAVVIGREARYLPDEAAGLDVVAGFAVVNEMSERGFQLTRGGEWAKGKSCETFNPLGPWLVTPDEVADVQALGLWLDVNGEPMQRSSTKNMLFSVGYLVWHLSQFMVLEPGDLIDTGTPGGVGNLQDPPRYLAKGDVIELGVTCLGAQRLTCVGADD</sequence>
<feature type="domain" description="Fumarylacetoacetase-like C-terminal" evidence="3">
    <location>
        <begin position="74"/>
        <end position="278"/>
    </location>
</feature>
<dbReference type="EMBL" id="VIWU01000001">
    <property type="protein sequence ID" value="TWF74969.1"/>
    <property type="molecule type" value="Genomic_DNA"/>
</dbReference>
<dbReference type="GO" id="GO:0019752">
    <property type="term" value="P:carboxylic acid metabolic process"/>
    <property type="evidence" value="ECO:0007669"/>
    <property type="project" value="UniProtKB-ARBA"/>
</dbReference>
<proteinExistence type="inferred from homology"/>
<dbReference type="Gene3D" id="3.90.850.10">
    <property type="entry name" value="Fumarylacetoacetase-like, C-terminal domain"/>
    <property type="match status" value="1"/>
</dbReference>
<dbReference type="FunFam" id="3.90.850.10:FF:000002">
    <property type="entry name" value="2-hydroxyhepta-2,4-diene-1,7-dioate isomerase"/>
    <property type="match status" value="1"/>
</dbReference>
<evidence type="ECO:0000313" key="4">
    <source>
        <dbReference type="EMBL" id="TWF74969.1"/>
    </source>
</evidence>
<evidence type="ECO:0000256" key="1">
    <source>
        <dbReference type="ARBA" id="ARBA00010211"/>
    </source>
</evidence>
<dbReference type="Proteomes" id="UP000321261">
    <property type="component" value="Unassembled WGS sequence"/>
</dbReference>
<dbReference type="PANTHER" id="PTHR42796:SF4">
    <property type="entry name" value="FUMARYLACETOACETATE HYDROLASE DOMAIN-CONTAINING PROTEIN 2A"/>
    <property type="match status" value="1"/>
</dbReference>
<dbReference type="Pfam" id="PF01557">
    <property type="entry name" value="FAA_hydrolase"/>
    <property type="match status" value="1"/>
</dbReference>
<keyword evidence="5" id="KW-1185">Reference proteome</keyword>
<dbReference type="PANTHER" id="PTHR42796">
    <property type="entry name" value="FUMARYLACETOACETATE HYDROLASE DOMAIN-CONTAINING PROTEIN 2A-RELATED"/>
    <property type="match status" value="1"/>
</dbReference>
<protein>
    <submittedName>
        <fullName evidence="4">2-keto-4-pentenoate hydratase/2-oxohepta-3-ene-1,7-dioic acid hydratase in catechol pathway</fullName>
    </submittedName>
</protein>
<evidence type="ECO:0000256" key="2">
    <source>
        <dbReference type="ARBA" id="ARBA00022723"/>
    </source>
</evidence>
<dbReference type="AlphaFoldDB" id="A0A561SJF5"/>
<organism evidence="4 5">
    <name type="scientific">Pseudonocardia hierapolitana</name>
    <dbReference type="NCBI Taxonomy" id="1128676"/>
    <lineage>
        <taxon>Bacteria</taxon>
        <taxon>Bacillati</taxon>
        <taxon>Actinomycetota</taxon>
        <taxon>Actinomycetes</taxon>
        <taxon>Pseudonocardiales</taxon>
        <taxon>Pseudonocardiaceae</taxon>
        <taxon>Pseudonocardia</taxon>
    </lineage>
</organism>
<comment type="caution">
    <text evidence="4">The sequence shown here is derived from an EMBL/GenBank/DDBJ whole genome shotgun (WGS) entry which is preliminary data.</text>
</comment>
<dbReference type="InterPro" id="IPR036663">
    <property type="entry name" value="Fumarylacetoacetase_C_sf"/>
</dbReference>
<name>A0A561SJF5_9PSEU</name>
<evidence type="ECO:0000259" key="3">
    <source>
        <dbReference type="Pfam" id="PF01557"/>
    </source>
</evidence>
<dbReference type="GO" id="GO:0016853">
    <property type="term" value="F:isomerase activity"/>
    <property type="evidence" value="ECO:0007669"/>
    <property type="project" value="UniProtKB-ARBA"/>
</dbReference>
<comment type="similarity">
    <text evidence="1">Belongs to the FAH family.</text>
</comment>
<reference evidence="4 5" key="1">
    <citation type="submission" date="2019-06" db="EMBL/GenBank/DDBJ databases">
        <title>Sequencing the genomes of 1000 actinobacteria strains.</title>
        <authorList>
            <person name="Klenk H.-P."/>
        </authorList>
    </citation>
    <scope>NUCLEOTIDE SEQUENCE [LARGE SCALE GENOMIC DNA]</scope>
    <source>
        <strain evidence="4 5">DSM 45671</strain>
    </source>
</reference>
<dbReference type="InterPro" id="IPR011234">
    <property type="entry name" value="Fumarylacetoacetase-like_C"/>
</dbReference>
<dbReference type="InterPro" id="IPR051121">
    <property type="entry name" value="FAH"/>
</dbReference>
<keyword evidence="2" id="KW-0479">Metal-binding</keyword>
<dbReference type="SUPFAM" id="SSF56529">
    <property type="entry name" value="FAH"/>
    <property type="match status" value="1"/>
</dbReference>
<dbReference type="OrthoDB" id="9805307at2"/>
<evidence type="ECO:0000313" key="5">
    <source>
        <dbReference type="Proteomes" id="UP000321261"/>
    </source>
</evidence>
<gene>
    <name evidence="4" type="ORF">FHX44_11853</name>
</gene>
<accession>A0A561SJF5</accession>
<dbReference type="GO" id="GO:0046872">
    <property type="term" value="F:metal ion binding"/>
    <property type="evidence" value="ECO:0007669"/>
    <property type="project" value="UniProtKB-KW"/>
</dbReference>